<dbReference type="InterPro" id="IPR056397">
    <property type="entry name" value="Fn3_arc"/>
</dbReference>
<dbReference type="InterPro" id="IPR055522">
    <property type="entry name" value="DUF7096"/>
</dbReference>
<dbReference type="InterPro" id="IPR055520">
    <property type="entry name" value="DUF7094"/>
</dbReference>
<evidence type="ECO:0000259" key="2">
    <source>
        <dbReference type="Pfam" id="PF23374"/>
    </source>
</evidence>
<evidence type="ECO:0000313" key="5">
    <source>
        <dbReference type="EMBL" id="TQQ81977.1"/>
    </source>
</evidence>
<evidence type="ECO:0000256" key="1">
    <source>
        <dbReference type="SAM" id="MobiDB-lite"/>
    </source>
</evidence>
<evidence type="ECO:0000259" key="3">
    <source>
        <dbReference type="Pfam" id="PF23375"/>
    </source>
</evidence>
<organism evidence="5 6">
    <name type="scientific">Halonotius roseus</name>
    <dbReference type="NCBI Taxonomy" id="2511997"/>
    <lineage>
        <taxon>Archaea</taxon>
        <taxon>Methanobacteriati</taxon>
        <taxon>Methanobacteriota</taxon>
        <taxon>Stenosarchaea group</taxon>
        <taxon>Halobacteria</taxon>
        <taxon>Halobacteriales</taxon>
        <taxon>Haloferacaceae</taxon>
        <taxon>Halonotius</taxon>
    </lineage>
</organism>
<dbReference type="Pfam" id="PF23375">
    <property type="entry name" value="DUF7094"/>
    <property type="match status" value="1"/>
</dbReference>
<dbReference type="Pfam" id="PF23374">
    <property type="entry name" value="Fn3_arc"/>
    <property type="match status" value="1"/>
</dbReference>
<feature type="compositionally biased region" description="Low complexity" evidence="1">
    <location>
        <begin position="41"/>
        <end position="71"/>
    </location>
</feature>
<keyword evidence="6" id="KW-1185">Reference proteome</keyword>
<dbReference type="OrthoDB" id="201701at2157"/>
<feature type="domain" description="Fibronectin-III type-like" evidence="2">
    <location>
        <begin position="355"/>
        <end position="433"/>
    </location>
</feature>
<dbReference type="Proteomes" id="UP000315385">
    <property type="component" value="Unassembled WGS sequence"/>
</dbReference>
<feature type="domain" description="DUF7096" evidence="4">
    <location>
        <begin position="2"/>
        <end position="241"/>
    </location>
</feature>
<dbReference type="AlphaFoldDB" id="A0A544QRC1"/>
<comment type="caution">
    <text evidence="5">The sequence shown here is derived from an EMBL/GenBank/DDBJ whole genome shotgun (WGS) entry which is preliminary data.</text>
</comment>
<dbReference type="RefSeq" id="WP_142442629.1">
    <property type="nucleotide sequence ID" value="NZ_SESI01000001.1"/>
</dbReference>
<protein>
    <submittedName>
        <fullName evidence="5">Uncharacterized protein</fullName>
    </submittedName>
</protein>
<feature type="domain" description="DUF7094" evidence="3">
    <location>
        <begin position="246"/>
        <end position="348"/>
    </location>
</feature>
<proteinExistence type="predicted"/>
<name>A0A544QRC1_9EURY</name>
<dbReference type="Pfam" id="PF23379">
    <property type="entry name" value="DUF7096"/>
    <property type="match status" value="1"/>
</dbReference>
<feature type="region of interest" description="Disordered" evidence="1">
    <location>
        <begin position="41"/>
        <end position="92"/>
    </location>
</feature>
<sequence length="447" mass="46993">MRALPLLFAVLLVTATIGAAVVVPADSDAANPVAVDSDAAAPAAGAPAPTSLQATTSSLQTTTSPLQVTTAGDRTTETANATPRNVLPLRGGTIDRSSLQRHHVDIGPAAGFETAAATDRLATGAIERNLSADTVDNDRLAANVDAIAATADRLRQREAAAVESFAAGNREPKALLKELVLIGQTADRLRDRVDVIDARIEATSDDGQRELSDRLTAIDYELRMLDGPVRAYAAAVFSGERPAGRVSIQAGGGNFELTAISDGAYLREAYRFDNRASGGQITAATAEDIVSEQYPWFWERRSGGTWSIGGPGSLSLVSIDIDDGSLRTFIDGTTEQRFVEHQQITLDEVVPISRTTKRQDGLAVTVDRTYVGGPLDVRVVDADTGQPVAADVSIGQNGQESVFVGSTSDSGSVWTLTPQGTFTLTILAEDDSAAFVELTPQDADSVL</sequence>
<accession>A0A544QRC1</accession>
<evidence type="ECO:0000259" key="4">
    <source>
        <dbReference type="Pfam" id="PF23379"/>
    </source>
</evidence>
<dbReference type="EMBL" id="SESI01000001">
    <property type="protein sequence ID" value="TQQ81977.1"/>
    <property type="molecule type" value="Genomic_DNA"/>
</dbReference>
<reference evidence="5 6" key="1">
    <citation type="submission" date="2019-02" db="EMBL/GenBank/DDBJ databases">
        <title>Halonotius sp. a new haloqrchaeon isolated from saline water.</title>
        <authorList>
            <person name="Duran-Viseras A."/>
            <person name="Sanchez-Porro C."/>
            <person name="Ventosa A."/>
        </authorList>
    </citation>
    <scope>NUCLEOTIDE SEQUENCE [LARGE SCALE GENOMIC DNA]</scope>
    <source>
        <strain evidence="5 6">F9-27</strain>
    </source>
</reference>
<evidence type="ECO:0000313" key="6">
    <source>
        <dbReference type="Proteomes" id="UP000315385"/>
    </source>
</evidence>
<gene>
    <name evidence="5" type="ORF">EWF95_03295</name>
</gene>